<reference evidence="2 3" key="1">
    <citation type="journal article" date="2018" name="Nat. Biotechnol.">
        <title>A standardized bacterial taxonomy based on genome phylogeny substantially revises the tree of life.</title>
        <authorList>
            <person name="Parks D.H."/>
            <person name="Chuvochina M."/>
            <person name="Waite D.W."/>
            <person name="Rinke C."/>
            <person name="Skarshewski A."/>
            <person name="Chaumeil P.A."/>
            <person name="Hugenholtz P."/>
        </authorList>
    </citation>
    <scope>NUCLEOTIDE SEQUENCE [LARGE SCALE GENOMIC DNA]</scope>
    <source>
        <strain evidence="2">UBA10045</strain>
    </source>
</reference>
<protein>
    <recommendedName>
        <fullName evidence="4">DUF3142 domain-containing protein</fullName>
    </recommendedName>
</protein>
<dbReference type="AlphaFoldDB" id="A0A3D3G282"/>
<evidence type="ECO:0000313" key="2">
    <source>
        <dbReference type="EMBL" id="HCM31985.1"/>
    </source>
</evidence>
<keyword evidence="1" id="KW-1133">Transmembrane helix</keyword>
<accession>A0A3D3G282</accession>
<evidence type="ECO:0000256" key="1">
    <source>
        <dbReference type="SAM" id="Phobius"/>
    </source>
</evidence>
<evidence type="ECO:0000313" key="3">
    <source>
        <dbReference type="Proteomes" id="UP000262257"/>
    </source>
</evidence>
<dbReference type="Proteomes" id="UP000262257">
    <property type="component" value="Unassembled WGS sequence"/>
</dbReference>
<keyword evidence="1" id="KW-0472">Membrane</keyword>
<sequence>MSIRQYAFVGLLIFICFPVAVFIVSALLMEQADANTAAPKIEGIFWQVDQMSQPSGNWQLLGVDTLVNQWSIVDGRSFFNEIPVQPWDVQPDWQHIGKQPWAKHVILGLAGRFQEPVARENIDQLYQQSRQIIQAKLPVPVTSYYFPVEADPTWNGVHTLGQYIAQFKLPVWVSIYSAEPEAPFLEYWLESWLPPNAKVFFQDGVGVGTRSPEEAAQIYGTLKEQFGEDRVVIILEAFRLKKDGTFRAAYPWEISKQLKAYSGQRIFIFDGPHYLNRASVLWLYIWMKINF</sequence>
<comment type="caution">
    <text evidence="2">The sequence shown here is derived from an EMBL/GenBank/DDBJ whole genome shotgun (WGS) entry which is preliminary data.</text>
</comment>
<keyword evidence="1" id="KW-0812">Transmembrane</keyword>
<organism evidence="2 3">
    <name type="scientific">Acinetobacter radioresistens</name>
    <dbReference type="NCBI Taxonomy" id="40216"/>
    <lineage>
        <taxon>Bacteria</taxon>
        <taxon>Pseudomonadati</taxon>
        <taxon>Pseudomonadota</taxon>
        <taxon>Gammaproteobacteria</taxon>
        <taxon>Moraxellales</taxon>
        <taxon>Moraxellaceae</taxon>
        <taxon>Acinetobacter</taxon>
    </lineage>
</organism>
<dbReference type="EMBL" id="DPXL01000143">
    <property type="protein sequence ID" value="HCM31985.1"/>
    <property type="molecule type" value="Genomic_DNA"/>
</dbReference>
<name>A0A3D3G282_ACIRA</name>
<gene>
    <name evidence="2" type="ORF">DIC32_11180</name>
</gene>
<feature type="transmembrane region" description="Helical" evidence="1">
    <location>
        <begin position="7"/>
        <end position="29"/>
    </location>
</feature>
<proteinExistence type="predicted"/>
<evidence type="ECO:0008006" key="4">
    <source>
        <dbReference type="Google" id="ProtNLM"/>
    </source>
</evidence>